<proteinExistence type="inferred from homology"/>
<comment type="similarity">
    <text evidence="2">Belongs to the major facilitator superfamily. Proton-dependent oligopeptide transporter (POT/PTR) (TC 2.A.17) family.</text>
</comment>
<gene>
    <name evidence="9" type="primary">LOC105155548</name>
</gene>
<comment type="similarity">
    <text evidence="6">Belongs to the major facilitator superfamily. Phosphate:H(+) symporter (TC 2.A.1.9) family.</text>
</comment>
<evidence type="ECO:0000256" key="6">
    <source>
        <dbReference type="ARBA" id="ARBA00044504"/>
    </source>
</evidence>
<feature type="transmembrane region" description="Helical" evidence="7">
    <location>
        <begin position="417"/>
        <end position="436"/>
    </location>
</feature>
<feature type="transmembrane region" description="Helical" evidence="7">
    <location>
        <begin position="128"/>
        <end position="148"/>
    </location>
</feature>
<evidence type="ECO:0000256" key="7">
    <source>
        <dbReference type="SAM" id="Phobius"/>
    </source>
</evidence>
<feature type="transmembrane region" description="Helical" evidence="7">
    <location>
        <begin position="489"/>
        <end position="512"/>
    </location>
</feature>
<keyword evidence="3 7" id="KW-0812">Transmembrane</keyword>
<accession>A0A8M8ULP7</accession>
<feature type="transmembrane region" description="Helical" evidence="7">
    <location>
        <begin position="179"/>
        <end position="196"/>
    </location>
</feature>
<reference evidence="9" key="1">
    <citation type="submission" date="2025-08" db="UniProtKB">
        <authorList>
            <consortium name="RefSeq"/>
        </authorList>
    </citation>
    <scope>IDENTIFICATION</scope>
</reference>
<dbReference type="KEGG" id="sind:105155548"/>
<comment type="subcellular location">
    <subcellularLocation>
        <location evidence="1">Membrane</location>
        <topology evidence="1">Multi-pass membrane protein</topology>
    </subcellularLocation>
</comment>
<dbReference type="Gene3D" id="1.20.1250.20">
    <property type="entry name" value="MFS general substrate transporter like domains"/>
    <property type="match status" value="1"/>
</dbReference>
<feature type="transmembrane region" description="Helical" evidence="7">
    <location>
        <begin position="334"/>
        <end position="355"/>
    </location>
</feature>
<dbReference type="Pfam" id="PF00854">
    <property type="entry name" value="PTR2"/>
    <property type="match status" value="1"/>
</dbReference>
<evidence type="ECO:0000256" key="1">
    <source>
        <dbReference type="ARBA" id="ARBA00004141"/>
    </source>
</evidence>
<evidence type="ECO:0000256" key="4">
    <source>
        <dbReference type="ARBA" id="ARBA00022989"/>
    </source>
</evidence>
<feature type="transmembrane region" description="Helical" evidence="7">
    <location>
        <begin position="457"/>
        <end position="477"/>
    </location>
</feature>
<dbReference type="AlphaFoldDB" id="A0A8M8ULP7"/>
<keyword evidence="5 7" id="KW-0472">Membrane</keyword>
<keyword evidence="8" id="KW-1185">Reference proteome</keyword>
<feature type="transmembrane region" description="Helical" evidence="7">
    <location>
        <begin position="34"/>
        <end position="57"/>
    </location>
</feature>
<dbReference type="Proteomes" id="UP000504604">
    <property type="component" value="Linkage group LG2"/>
</dbReference>
<dbReference type="GO" id="GO:0022857">
    <property type="term" value="F:transmembrane transporter activity"/>
    <property type="evidence" value="ECO:0007669"/>
    <property type="project" value="InterPro"/>
</dbReference>
<name>A0A8M8ULP7_SESIN</name>
<feature type="transmembrane region" description="Helical" evidence="7">
    <location>
        <begin position="202"/>
        <end position="222"/>
    </location>
</feature>
<dbReference type="InterPro" id="IPR036259">
    <property type="entry name" value="MFS_trans_sf"/>
</dbReference>
<feature type="transmembrane region" description="Helical" evidence="7">
    <location>
        <begin position="98"/>
        <end position="122"/>
    </location>
</feature>
<feature type="transmembrane region" description="Helical" evidence="7">
    <location>
        <begin position="376"/>
        <end position="397"/>
    </location>
</feature>
<protein>
    <submittedName>
        <fullName evidence="9">Protein NRT1/ PTR FAMILY 5.7-like</fullName>
    </submittedName>
</protein>
<sequence length="564" mass="63929">MVHIRMEKIRATLLELQAVVGRCFKYYIVWNKAVPFISGLVFVHAWVEYALILVLITHLTDEFLHLPKAALVVNLQDGVTAILGLVVAYVSDAYLGPFLAVVCSTVAYIIGLTLLFLGAWHLKSIELQLLYVALILVALGRAGLDIPLKEFLAYQFREEGSYADEEQLESRRKIWWRPAYILGICASVYVFANAEWIQLSKIAAIAMGVAFVLFVGGAAFKYKYKPPAKESMLNNMLQILRAAVSKRHLRNSTPSRNVIPILRWLDAASVEEPSPSRAEQMRLGRLWSPEDVQKVKILLSMVPLWTTLLGYGLLQATGSTFFYEQVGCMDSRLGQISEVPILIFVIVQSSTRFIVSRLCDLLFPSYWSQKVPGQVMLTRIGAGMAISPVCCIVAWRIETYRLQKYVSHEVSVTVFWLIPQFFLLGFVEGLVFDGMEEVFAAHVPESFRKYGQSFTQFALNIGNFVSLVFILIFHGLFNDYLNTSGLATYYALLAYICFVNFLFYCGVATYYVKESYYEKDESPIEQELQQIQNLDSHEAQLTEQELEQIQNLDSHKATDHLLAK</sequence>
<dbReference type="OrthoDB" id="975446at2759"/>
<dbReference type="GeneID" id="105155548"/>
<evidence type="ECO:0000256" key="5">
    <source>
        <dbReference type="ARBA" id="ARBA00023136"/>
    </source>
</evidence>
<evidence type="ECO:0000313" key="9">
    <source>
        <dbReference type="RefSeq" id="XP_020547748.1"/>
    </source>
</evidence>
<dbReference type="InterPro" id="IPR000109">
    <property type="entry name" value="POT_fam"/>
</dbReference>
<dbReference type="SUPFAM" id="SSF103473">
    <property type="entry name" value="MFS general substrate transporter"/>
    <property type="match status" value="1"/>
</dbReference>
<dbReference type="PANTHER" id="PTHR11654">
    <property type="entry name" value="OLIGOPEPTIDE TRANSPORTER-RELATED"/>
    <property type="match status" value="1"/>
</dbReference>
<evidence type="ECO:0000313" key="8">
    <source>
        <dbReference type="Proteomes" id="UP000504604"/>
    </source>
</evidence>
<dbReference type="RefSeq" id="XP_020547748.1">
    <property type="nucleotide sequence ID" value="XM_020692089.1"/>
</dbReference>
<keyword evidence="4 7" id="KW-1133">Transmembrane helix</keyword>
<evidence type="ECO:0000256" key="3">
    <source>
        <dbReference type="ARBA" id="ARBA00022692"/>
    </source>
</evidence>
<feature type="transmembrane region" description="Helical" evidence="7">
    <location>
        <begin position="295"/>
        <end position="314"/>
    </location>
</feature>
<evidence type="ECO:0000256" key="2">
    <source>
        <dbReference type="ARBA" id="ARBA00005982"/>
    </source>
</evidence>
<organism evidence="8 9">
    <name type="scientific">Sesamum indicum</name>
    <name type="common">Oriental sesame</name>
    <name type="synonym">Sesamum orientale</name>
    <dbReference type="NCBI Taxonomy" id="4182"/>
    <lineage>
        <taxon>Eukaryota</taxon>
        <taxon>Viridiplantae</taxon>
        <taxon>Streptophyta</taxon>
        <taxon>Embryophyta</taxon>
        <taxon>Tracheophyta</taxon>
        <taxon>Spermatophyta</taxon>
        <taxon>Magnoliopsida</taxon>
        <taxon>eudicotyledons</taxon>
        <taxon>Gunneridae</taxon>
        <taxon>Pentapetalae</taxon>
        <taxon>asterids</taxon>
        <taxon>lamiids</taxon>
        <taxon>Lamiales</taxon>
        <taxon>Pedaliaceae</taxon>
        <taxon>Sesamum</taxon>
    </lineage>
</organism>
<dbReference type="GO" id="GO:0016020">
    <property type="term" value="C:membrane"/>
    <property type="evidence" value="ECO:0007669"/>
    <property type="project" value="UniProtKB-SubCell"/>
</dbReference>